<dbReference type="InterPro" id="IPR012334">
    <property type="entry name" value="Pectin_lyas_fold"/>
</dbReference>
<dbReference type="Pfam" id="PF01095">
    <property type="entry name" value="Pectinesterase"/>
    <property type="match status" value="1"/>
</dbReference>
<evidence type="ECO:0000313" key="8">
    <source>
        <dbReference type="Proteomes" id="UP000651271"/>
    </source>
</evidence>
<protein>
    <recommendedName>
        <fullName evidence="5">Pectinesterase</fullName>
        <ecNumber evidence="5">3.1.1.11</ecNumber>
    </recommendedName>
</protein>
<evidence type="ECO:0000259" key="6">
    <source>
        <dbReference type="Pfam" id="PF01095"/>
    </source>
</evidence>
<dbReference type="EMBL" id="JACOIJ010000005">
    <property type="protein sequence ID" value="MBD1428799.1"/>
    <property type="molecule type" value="Genomic_DNA"/>
</dbReference>
<comment type="caution">
    <text evidence="7">The sequence shown here is derived from an EMBL/GenBank/DDBJ whole genome shotgun (WGS) entry which is preliminary data.</text>
</comment>
<dbReference type="EC" id="3.1.1.11" evidence="5"/>
<keyword evidence="3 5" id="KW-0063">Aspartyl esterase</keyword>
<comment type="similarity">
    <text evidence="1">Belongs to the pectinesterase family.</text>
</comment>
<dbReference type="InterPro" id="IPR011050">
    <property type="entry name" value="Pectin_lyase_fold/virulence"/>
</dbReference>
<dbReference type="SUPFAM" id="SSF51126">
    <property type="entry name" value="Pectin lyase-like"/>
    <property type="match status" value="1"/>
</dbReference>
<keyword evidence="8" id="KW-1185">Reference proteome</keyword>
<evidence type="ECO:0000313" key="7">
    <source>
        <dbReference type="EMBL" id="MBD1428799.1"/>
    </source>
</evidence>
<feature type="chain" id="PRO_5044950197" description="Pectinesterase" evidence="5">
    <location>
        <begin position="24"/>
        <end position="336"/>
    </location>
</feature>
<dbReference type="PROSITE" id="PS51257">
    <property type="entry name" value="PROKAR_LIPOPROTEIN"/>
    <property type="match status" value="1"/>
</dbReference>
<keyword evidence="5" id="KW-0732">Signal</keyword>
<evidence type="ECO:0000256" key="1">
    <source>
        <dbReference type="ARBA" id="ARBA00008891"/>
    </source>
</evidence>
<feature type="signal peptide" evidence="5">
    <location>
        <begin position="1"/>
        <end position="23"/>
    </location>
</feature>
<dbReference type="InterPro" id="IPR033131">
    <property type="entry name" value="Pectinesterase_Asp_AS"/>
</dbReference>
<dbReference type="PROSITE" id="PS00503">
    <property type="entry name" value="PECTINESTERASE_2"/>
    <property type="match status" value="1"/>
</dbReference>
<feature type="domain" description="Pectinesterase catalytic" evidence="6">
    <location>
        <begin position="32"/>
        <end position="327"/>
    </location>
</feature>
<comment type="pathway">
    <text evidence="5">Glycan metabolism; pectin degradation; 2-dehydro-3-deoxy-D-gluconate from pectin: step 1/5.</text>
</comment>
<gene>
    <name evidence="7" type="ORF">H8B04_04300</name>
</gene>
<dbReference type="PANTHER" id="PTHR31321">
    <property type="entry name" value="ACYL-COA THIOESTER HYDROLASE YBHC-RELATED"/>
    <property type="match status" value="1"/>
</dbReference>
<comment type="catalytic activity">
    <reaction evidence="5">
        <text>[(1-&gt;4)-alpha-D-galacturonosyl methyl ester](n) + n H2O = [(1-&gt;4)-alpha-D-galacturonosyl](n) + n methanol + n H(+)</text>
        <dbReference type="Rhea" id="RHEA:22380"/>
        <dbReference type="Rhea" id="RHEA-COMP:14570"/>
        <dbReference type="Rhea" id="RHEA-COMP:14573"/>
        <dbReference type="ChEBI" id="CHEBI:15377"/>
        <dbReference type="ChEBI" id="CHEBI:15378"/>
        <dbReference type="ChEBI" id="CHEBI:17790"/>
        <dbReference type="ChEBI" id="CHEBI:140522"/>
        <dbReference type="ChEBI" id="CHEBI:140523"/>
        <dbReference type="EC" id="3.1.1.11"/>
    </reaction>
</comment>
<evidence type="ECO:0000256" key="3">
    <source>
        <dbReference type="ARBA" id="ARBA00023085"/>
    </source>
</evidence>
<organism evidence="7 8">
    <name type="scientific">Sphingobacterium litopenaei</name>
    <dbReference type="NCBI Taxonomy" id="2763500"/>
    <lineage>
        <taxon>Bacteria</taxon>
        <taxon>Pseudomonadati</taxon>
        <taxon>Bacteroidota</taxon>
        <taxon>Sphingobacteriia</taxon>
        <taxon>Sphingobacteriales</taxon>
        <taxon>Sphingobacteriaceae</taxon>
        <taxon>Sphingobacterium</taxon>
    </lineage>
</organism>
<dbReference type="PANTHER" id="PTHR31321:SF57">
    <property type="entry name" value="PECTINESTERASE 53-RELATED"/>
    <property type="match status" value="1"/>
</dbReference>
<dbReference type="Proteomes" id="UP000651271">
    <property type="component" value="Unassembled WGS sequence"/>
</dbReference>
<dbReference type="InterPro" id="IPR000070">
    <property type="entry name" value="Pectinesterase_cat"/>
</dbReference>
<evidence type="ECO:0000256" key="5">
    <source>
        <dbReference type="RuleBase" id="RU000589"/>
    </source>
</evidence>
<proteinExistence type="inferred from homology"/>
<reference evidence="7 8" key="1">
    <citation type="submission" date="2020-08" db="EMBL/GenBank/DDBJ databases">
        <title>Sphingobacterium sp. DN04309 isolated from aquaculture water.</title>
        <authorList>
            <person name="Zhang M."/>
        </authorList>
    </citation>
    <scope>NUCLEOTIDE SEQUENCE [LARGE SCALE GENOMIC DNA]</scope>
    <source>
        <strain evidence="7 8">DN04309</strain>
    </source>
</reference>
<evidence type="ECO:0000256" key="2">
    <source>
        <dbReference type="ARBA" id="ARBA00022801"/>
    </source>
</evidence>
<feature type="active site" evidence="4">
    <location>
        <position position="192"/>
    </location>
</feature>
<name>A0ABR7YBW8_9SPHI</name>
<evidence type="ECO:0000256" key="4">
    <source>
        <dbReference type="PROSITE-ProRule" id="PRU10040"/>
    </source>
</evidence>
<keyword evidence="2 5" id="KW-0378">Hydrolase</keyword>
<sequence>MYISRILSVLVVLLSVSCFTICAQTMDNKFEIGVSTDGTEDFTTIQDAINEVRDFAEFPVVINIHPGTYIEKVTIPIQKRNIILRGLDRENTVIRYDDYSGKKMENKDVSGQEFHTTYTTYTLRIAGDDCTVENLTIENTAGRVGQAVALHTEGDRIKVLNCNLFGNQDTFYLSKAGVRVFVDNCYIKGTTDFIFGATTAYFQHCTIESLVNSYITAASTTQHDEFGFVFYKCNIVASDNSVNKVYLGRPWRPYAKTVFMQCKLGSHITSAGWDPWAGDKNFPDKHKTAYYAEYKNDGPGAANIDKRIDWSHQLTDVEAQKYTLENIFKDWNPLAK</sequence>
<accession>A0ABR7YBW8</accession>
<dbReference type="Gene3D" id="2.160.20.10">
    <property type="entry name" value="Single-stranded right-handed beta-helix, Pectin lyase-like"/>
    <property type="match status" value="1"/>
</dbReference>